<gene>
    <name evidence="2" type="ORF">DPMN_156275</name>
</gene>
<keyword evidence="3" id="KW-1185">Reference proteome</keyword>
<evidence type="ECO:0000313" key="2">
    <source>
        <dbReference type="EMBL" id="KAH3802597.1"/>
    </source>
</evidence>
<reference evidence="2" key="1">
    <citation type="journal article" date="2019" name="bioRxiv">
        <title>The Genome of the Zebra Mussel, Dreissena polymorpha: A Resource for Invasive Species Research.</title>
        <authorList>
            <person name="McCartney M.A."/>
            <person name="Auch B."/>
            <person name="Kono T."/>
            <person name="Mallez S."/>
            <person name="Zhang Y."/>
            <person name="Obille A."/>
            <person name="Becker A."/>
            <person name="Abrahante J.E."/>
            <person name="Garbe J."/>
            <person name="Badalamenti J.P."/>
            <person name="Herman A."/>
            <person name="Mangelson H."/>
            <person name="Liachko I."/>
            <person name="Sullivan S."/>
            <person name="Sone E.D."/>
            <person name="Koren S."/>
            <person name="Silverstein K.A.T."/>
            <person name="Beckman K.B."/>
            <person name="Gohl D.M."/>
        </authorList>
    </citation>
    <scope>NUCLEOTIDE SEQUENCE</scope>
    <source>
        <strain evidence="2">Duluth1</strain>
        <tissue evidence="2">Whole animal</tissue>
    </source>
</reference>
<protein>
    <submittedName>
        <fullName evidence="2">Uncharacterized protein</fullName>
    </submittedName>
</protein>
<comment type="caution">
    <text evidence="2">The sequence shown here is derived from an EMBL/GenBank/DDBJ whole genome shotgun (WGS) entry which is preliminary data.</text>
</comment>
<name>A0A9D4JC69_DREPO</name>
<dbReference type="EMBL" id="JAIWYP010000007">
    <property type="protein sequence ID" value="KAH3802597.1"/>
    <property type="molecule type" value="Genomic_DNA"/>
</dbReference>
<feature type="compositionally biased region" description="Polar residues" evidence="1">
    <location>
        <begin position="1"/>
        <end position="13"/>
    </location>
</feature>
<accession>A0A9D4JC69</accession>
<dbReference type="AlphaFoldDB" id="A0A9D4JC69"/>
<evidence type="ECO:0000256" key="1">
    <source>
        <dbReference type="SAM" id="MobiDB-lite"/>
    </source>
</evidence>
<organism evidence="2 3">
    <name type="scientific">Dreissena polymorpha</name>
    <name type="common">Zebra mussel</name>
    <name type="synonym">Mytilus polymorpha</name>
    <dbReference type="NCBI Taxonomy" id="45954"/>
    <lineage>
        <taxon>Eukaryota</taxon>
        <taxon>Metazoa</taxon>
        <taxon>Spiralia</taxon>
        <taxon>Lophotrochozoa</taxon>
        <taxon>Mollusca</taxon>
        <taxon>Bivalvia</taxon>
        <taxon>Autobranchia</taxon>
        <taxon>Heteroconchia</taxon>
        <taxon>Euheterodonta</taxon>
        <taxon>Imparidentia</taxon>
        <taxon>Neoheterodontei</taxon>
        <taxon>Myida</taxon>
        <taxon>Dreissenoidea</taxon>
        <taxon>Dreissenidae</taxon>
        <taxon>Dreissena</taxon>
    </lineage>
</organism>
<reference evidence="2" key="2">
    <citation type="submission" date="2020-11" db="EMBL/GenBank/DDBJ databases">
        <authorList>
            <person name="McCartney M.A."/>
            <person name="Auch B."/>
            <person name="Kono T."/>
            <person name="Mallez S."/>
            <person name="Becker A."/>
            <person name="Gohl D.M."/>
            <person name="Silverstein K.A.T."/>
            <person name="Koren S."/>
            <person name="Bechman K.B."/>
            <person name="Herman A."/>
            <person name="Abrahante J.E."/>
            <person name="Garbe J."/>
        </authorList>
    </citation>
    <scope>NUCLEOTIDE SEQUENCE</scope>
    <source>
        <strain evidence="2">Duluth1</strain>
        <tissue evidence="2">Whole animal</tissue>
    </source>
</reference>
<proteinExistence type="predicted"/>
<sequence>MGSAVLQRQQRGSSGIEKYGLPSCRVNRRDLAVSRDGVCCPTESTEGSSGIERWGSVFLQSQHNGSSGIERWGSDVLQSQQRESSGIDGWSLTSYIVNTGV</sequence>
<evidence type="ECO:0000313" key="3">
    <source>
        <dbReference type="Proteomes" id="UP000828390"/>
    </source>
</evidence>
<feature type="region of interest" description="Disordered" evidence="1">
    <location>
        <begin position="1"/>
        <end position="20"/>
    </location>
</feature>
<dbReference type="Proteomes" id="UP000828390">
    <property type="component" value="Unassembled WGS sequence"/>
</dbReference>